<dbReference type="EMBL" id="CAJVCH010142908">
    <property type="protein sequence ID" value="CAG7727003.1"/>
    <property type="molecule type" value="Genomic_DNA"/>
</dbReference>
<feature type="compositionally biased region" description="Polar residues" evidence="1">
    <location>
        <begin position="1"/>
        <end position="10"/>
    </location>
</feature>
<protein>
    <submittedName>
        <fullName evidence="2">Uncharacterized protein</fullName>
    </submittedName>
</protein>
<evidence type="ECO:0000313" key="2">
    <source>
        <dbReference type="EMBL" id="CAG7727003.1"/>
    </source>
</evidence>
<accession>A0A8J2JZV9</accession>
<feature type="region of interest" description="Disordered" evidence="1">
    <location>
        <begin position="67"/>
        <end position="129"/>
    </location>
</feature>
<sequence>MSPPSATGSLQLFARRGNPNTNVWQKTQEIGGEQPQPKSVAEKFKILLTFFPTTTKTPVKKFGQIDKPSALTSKLSKTKPPNSGQSNSSMVSVSNYVKGSHPNRNSGEQTNIPGTYLPQKGNENKWVAT</sequence>
<feature type="compositionally biased region" description="Polar residues" evidence="1">
    <location>
        <begin position="102"/>
        <end position="113"/>
    </location>
</feature>
<organism evidence="2 3">
    <name type="scientific">Allacma fusca</name>
    <dbReference type="NCBI Taxonomy" id="39272"/>
    <lineage>
        <taxon>Eukaryota</taxon>
        <taxon>Metazoa</taxon>
        <taxon>Ecdysozoa</taxon>
        <taxon>Arthropoda</taxon>
        <taxon>Hexapoda</taxon>
        <taxon>Collembola</taxon>
        <taxon>Symphypleona</taxon>
        <taxon>Sminthuridae</taxon>
        <taxon>Allacma</taxon>
    </lineage>
</organism>
<feature type="compositionally biased region" description="Polar residues" evidence="1">
    <location>
        <begin position="70"/>
        <end position="81"/>
    </location>
</feature>
<reference evidence="2" key="1">
    <citation type="submission" date="2021-06" db="EMBL/GenBank/DDBJ databases">
        <authorList>
            <person name="Hodson N. C."/>
            <person name="Mongue J. A."/>
            <person name="Jaron S. K."/>
        </authorList>
    </citation>
    <scope>NUCLEOTIDE SEQUENCE</scope>
</reference>
<name>A0A8J2JZV9_9HEXA</name>
<proteinExistence type="predicted"/>
<feature type="region of interest" description="Disordered" evidence="1">
    <location>
        <begin position="1"/>
        <end position="38"/>
    </location>
</feature>
<gene>
    <name evidence="2" type="ORF">AFUS01_LOCUS15875</name>
</gene>
<keyword evidence="3" id="KW-1185">Reference proteome</keyword>
<evidence type="ECO:0000313" key="3">
    <source>
        <dbReference type="Proteomes" id="UP000708208"/>
    </source>
</evidence>
<comment type="caution">
    <text evidence="2">The sequence shown here is derived from an EMBL/GenBank/DDBJ whole genome shotgun (WGS) entry which is preliminary data.</text>
</comment>
<dbReference type="AlphaFoldDB" id="A0A8J2JZV9"/>
<feature type="compositionally biased region" description="Low complexity" evidence="1">
    <location>
        <begin position="82"/>
        <end position="97"/>
    </location>
</feature>
<feature type="compositionally biased region" description="Polar residues" evidence="1">
    <location>
        <begin position="18"/>
        <end position="28"/>
    </location>
</feature>
<evidence type="ECO:0000256" key="1">
    <source>
        <dbReference type="SAM" id="MobiDB-lite"/>
    </source>
</evidence>
<dbReference type="Proteomes" id="UP000708208">
    <property type="component" value="Unassembled WGS sequence"/>
</dbReference>